<organism evidence="1 2">
    <name type="scientific">Araneus ventricosus</name>
    <name type="common">Orbweaver spider</name>
    <name type="synonym">Epeira ventricosa</name>
    <dbReference type="NCBI Taxonomy" id="182803"/>
    <lineage>
        <taxon>Eukaryota</taxon>
        <taxon>Metazoa</taxon>
        <taxon>Ecdysozoa</taxon>
        <taxon>Arthropoda</taxon>
        <taxon>Chelicerata</taxon>
        <taxon>Arachnida</taxon>
        <taxon>Araneae</taxon>
        <taxon>Araneomorphae</taxon>
        <taxon>Entelegynae</taxon>
        <taxon>Araneoidea</taxon>
        <taxon>Araneidae</taxon>
        <taxon>Araneus</taxon>
    </lineage>
</organism>
<evidence type="ECO:0000313" key="1">
    <source>
        <dbReference type="EMBL" id="GBN88570.1"/>
    </source>
</evidence>
<keyword evidence="2" id="KW-1185">Reference proteome</keyword>
<reference evidence="1 2" key="1">
    <citation type="journal article" date="2019" name="Sci. Rep.">
        <title>Orb-weaving spider Araneus ventricosus genome elucidates the spidroin gene catalogue.</title>
        <authorList>
            <person name="Kono N."/>
            <person name="Nakamura H."/>
            <person name="Ohtoshi R."/>
            <person name="Moran D.A.P."/>
            <person name="Shinohara A."/>
            <person name="Yoshida Y."/>
            <person name="Fujiwara M."/>
            <person name="Mori M."/>
            <person name="Tomita M."/>
            <person name="Arakawa K."/>
        </authorList>
    </citation>
    <scope>NUCLEOTIDE SEQUENCE [LARGE SCALE GENOMIC DNA]</scope>
</reference>
<dbReference type="AlphaFoldDB" id="A0A4Y2SMH5"/>
<sequence length="98" mass="11126">MPKTDFRCNVFPDSNFSLQQRCSNLALQICKLATNLTRQKCKLEKSYRKRVSHHASNLSPACLVKLIANYSKNSTKTTLYSNPRHLVSLTCRPNHSAS</sequence>
<evidence type="ECO:0000313" key="2">
    <source>
        <dbReference type="Proteomes" id="UP000499080"/>
    </source>
</evidence>
<name>A0A4Y2SMH5_ARAVE</name>
<gene>
    <name evidence="1" type="ORF">AVEN_142634_1</name>
</gene>
<accession>A0A4Y2SMH5</accession>
<proteinExistence type="predicted"/>
<protein>
    <submittedName>
        <fullName evidence="1">Uncharacterized protein</fullName>
    </submittedName>
</protein>
<dbReference type="Proteomes" id="UP000499080">
    <property type="component" value="Unassembled WGS sequence"/>
</dbReference>
<dbReference type="EMBL" id="BGPR01022348">
    <property type="protein sequence ID" value="GBN88570.1"/>
    <property type="molecule type" value="Genomic_DNA"/>
</dbReference>
<comment type="caution">
    <text evidence="1">The sequence shown here is derived from an EMBL/GenBank/DDBJ whole genome shotgun (WGS) entry which is preliminary data.</text>
</comment>